<name>A0AAU6TRS1_UNCXX</name>
<reference evidence="1" key="1">
    <citation type="submission" date="2022-03" db="EMBL/GenBank/DDBJ databases">
        <title>Sea Food Isolates.</title>
        <authorList>
            <person name="Li c."/>
        </authorList>
    </citation>
    <scope>NUCLEOTIDE SEQUENCE</scope>
    <source>
        <strain evidence="1">19GA11TI05</strain>
    </source>
</reference>
<proteinExistence type="predicted"/>
<organism evidence="1">
    <name type="scientific">bacterium 19GA11TI05</name>
    <dbReference type="NCBI Taxonomy" id="2920688"/>
    <lineage>
        <taxon>Bacteria</taxon>
    </lineage>
</organism>
<gene>
    <name evidence="1" type="ORF">MRM81_12780</name>
</gene>
<sequence>MDNKNLEQQLDAQHILLKAIFNVLTSEQREEVKHQISHLSQAARYPHLLTSFQSETAIEDAEKAALDLLRLM</sequence>
<protein>
    <submittedName>
        <fullName evidence="1">Uncharacterized protein</fullName>
    </submittedName>
</protein>
<dbReference type="AlphaFoldDB" id="A0AAU6TRS1"/>
<dbReference type="EMBL" id="CP095362">
    <property type="protein sequence ID" value="XAG64361.1"/>
    <property type="molecule type" value="Genomic_DNA"/>
</dbReference>
<accession>A0AAU6TRS1</accession>
<evidence type="ECO:0000313" key="1">
    <source>
        <dbReference type="EMBL" id="XAG64361.1"/>
    </source>
</evidence>